<dbReference type="Proteomes" id="UP000199518">
    <property type="component" value="Unassembled WGS sequence"/>
</dbReference>
<feature type="transmembrane region" description="Helical" evidence="1">
    <location>
        <begin position="104"/>
        <end position="123"/>
    </location>
</feature>
<accession>A0A1I3BCC2</accession>
<dbReference type="AlphaFoldDB" id="A0A1I3BCC2"/>
<evidence type="ECO:0000313" key="3">
    <source>
        <dbReference type="Proteomes" id="UP000199518"/>
    </source>
</evidence>
<proteinExistence type="predicted"/>
<evidence type="ECO:0000256" key="1">
    <source>
        <dbReference type="SAM" id="Phobius"/>
    </source>
</evidence>
<keyword evidence="1" id="KW-1133">Transmembrane helix</keyword>
<organism evidence="2 3">
    <name type="scientific">Planctomicrobium piriforme</name>
    <dbReference type="NCBI Taxonomy" id="1576369"/>
    <lineage>
        <taxon>Bacteria</taxon>
        <taxon>Pseudomonadati</taxon>
        <taxon>Planctomycetota</taxon>
        <taxon>Planctomycetia</taxon>
        <taxon>Planctomycetales</taxon>
        <taxon>Planctomycetaceae</taxon>
        <taxon>Planctomicrobium</taxon>
    </lineage>
</organism>
<dbReference type="EMBL" id="FOQD01000001">
    <property type="protein sequence ID" value="SFH59945.1"/>
    <property type="molecule type" value="Genomic_DNA"/>
</dbReference>
<keyword evidence="3" id="KW-1185">Reference proteome</keyword>
<evidence type="ECO:0000313" key="2">
    <source>
        <dbReference type="EMBL" id="SFH59945.1"/>
    </source>
</evidence>
<feature type="transmembrane region" description="Helical" evidence="1">
    <location>
        <begin position="60"/>
        <end position="84"/>
    </location>
</feature>
<keyword evidence="1" id="KW-0812">Transmembrane</keyword>
<protein>
    <submittedName>
        <fullName evidence="2">Uncharacterized protein</fullName>
    </submittedName>
</protein>
<gene>
    <name evidence="2" type="ORF">SAMN05421753_101374</name>
</gene>
<feature type="transmembrane region" description="Helical" evidence="1">
    <location>
        <begin position="35"/>
        <end position="53"/>
    </location>
</feature>
<sequence length="220" mass="24025">MAGPLHPSEIPIPSSAGIAIRQSLPRVKRRPPRPIAGRVFSICWLLLALVVFSGGGGLGLGLLVVGVGVIWMGMWILRFCIWLVLELTNTNPESFGSPAKAIAYWIFEPGVFLVAVGVVALDVPQRIRLSLSSSALEKYVADVQAGTVAEQRYGEPPRRIGLYTVSETELLKDGVVRLITSSDGLDDVGLVFAKNSEPPVIGEDSYSHMTGPWWHWHRSW</sequence>
<reference evidence="3" key="1">
    <citation type="submission" date="2016-10" db="EMBL/GenBank/DDBJ databases">
        <authorList>
            <person name="Varghese N."/>
            <person name="Submissions S."/>
        </authorList>
    </citation>
    <scope>NUCLEOTIDE SEQUENCE [LARGE SCALE GENOMIC DNA]</scope>
    <source>
        <strain evidence="3">DSM 26348</strain>
    </source>
</reference>
<name>A0A1I3BCC2_9PLAN</name>
<keyword evidence="1" id="KW-0472">Membrane</keyword>